<sequence>MPRKYFDQKLADLNRSMKEMGAVVDRRIGETMEALKNLDKDLAAEVAGGDREINQVEHEIESVCMNLLALQQPIATDLRVIASCLKIITDVERVADQCADICDIIQAGEIPAQSSVVNHVVQMLETAGAMFEKAMDAFIARDVALARQVCGMDDQVDAMFSKIVLEVCGTITENPQSVMKEVDLMFITKYIERMGDHATNIAEWVVYMETGVHPDLNDGRI</sequence>
<comment type="caution">
    <text evidence="9">The sequence shown here is derived from an EMBL/GenBank/DDBJ whole genome shotgun (WGS) entry which is preliminary data.</text>
</comment>
<evidence type="ECO:0000256" key="3">
    <source>
        <dbReference type="ARBA" id="ARBA00011738"/>
    </source>
</evidence>
<dbReference type="FunFam" id="1.20.58.220:FF:000004">
    <property type="entry name" value="Phosphate-specific transport system accessory protein PhoU"/>
    <property type="match status" value="1"/>
</dbReference>
<reference evidence="9 10" key="1">
    <citation type="submission" date="2018-08" db="EMBL/GenBank/DDBJ databases">
        <title>A genome reference for cultivated species of the human gut microbiota.</title>
        <authorList>
            <person name="Zou Y."/>
            <person name="Xue W."/>
            <person name="Luo G."/>
        </authorList>
    </citation>
    <scope>NUCLEOTIDE SEQUENCE [LARGE SCALE GENOMIC DNA]</scope>
    <source>
        <strain evidence="9 10">AF28-26</strain>
    </source>
</reference>
<evidence type="ECO:0000256" key="1">
    <source>
        <dbReference type="ARBA" id="ARBA00004496"/>
    </source>
</evidence>
<name>A0A412AVY3_9FIRM</name>
<dbReference type="Gene3D" id="1.20.58.220">
    <property type="entry name" value="Phosphate transport system protein phou homolog 2, domain 2"/>
    <property type="match status" value="1"/>
</dbReference>
<comment type="subunit">
    <text evidence="3 7">Homodimer.</text>
</comment>
<dbReference type="GO" id="GO:0005737">
    <property type="term" value="C:cytoplasm"/>
    <property type="evidence" value="ECO:0007669"/>
    <property type="project" value="UniProtKB-SubCell"/>
</dbReference>
<dbReference type="InterPro" id="IPR028366">
    <property type="entry name" value="PhoU"/>
</dbReference>
<evidence type="ECO:0000259" key="8">
    <source>
        <dbReference type="Pfam" id="PF01895"/>
    </source>
</evidence>
<keyword evidence="5 7" id="KW-0963">Cytoplasm</keyword>
<dbReference type="GO" id="GO:0030643">
    <property type="term" value="P:intracellular phosphate ion homeostasis"/>
    <property type="evidence" value="ECO:0007669"/>
    <property type="project" value="InterPro"/>
</dbReference>
<evidence type="ECO:0000256" key="2">
    <source>
        <dbReference type="ARBA" id="ARBA00008107"/>
    </source>
</evidence>
<dbReference type="GO" id="GO:0006817">
    <property type="term" value="P:phosphate ion transport"/>
    <property type="evidence" value="ECO:0007669"/>
    <property type="project" value="UniProtKB-KW"/>
</dbReference>
<dbReference type="InterPro" id="IPR038078">
    <property type="entry name" value="PhoU-like_sf"/>
</dbReference>
<comment type="subcellular location">
    <subcellularLocation>
        <location evidence="1 7">Cytoplasm</location>
    </subcellularLocation>
</comment>
<evidence type="ECO:0000256" key="5">
    <source>
        <dbReference type="ARBA" id="ARBA00022490"/>
    </source>
</evidence>
<keyword evidence="6 7" id="KW-0592">Phosphate transport</keyword>
<evidence type="ECO:0000256" key="7">
    <source>
        <dbReference type="PIRNR" id="PIRNR003107"/>
    </source>
</evidence>
<dbReference type="Pfam" id="PF01895">
    <property type="entry name" value="PhoU"/>
    <property type="match status" value="2"/>
</dbReference>
<dbReference type="GO" id="GO:0045936">
    <property type="term" value="P:negative regulation of phosphate metabolic process"/>
    <property type="evidence" value="ECO:0007669"/>
    <property type="project" value="InterPro"/>
</dbReference>
<comment type="function">
    <text evidence="7">Plays a role in the regulation of phosphate uptake.</text>
</comment>
<dbReference type="InterPro" id="IPR026022">
    <property type="entry name" value="PhoU_dom"/>
</dbReference>
<accession>A0A412AVY3</accession>
<feature type="domain" description="PhoU" evidence="8">
    <location>
        <begin position="18"/>
        <end position="105"/>
    </location>
</feature>
<evidence type="ECO:0000313" key="9">
    <source>
        <dbReference type="EMBL" id="RGQ38169.1"/>
    </source>
</evidence>
<protein>
    <recommendedName>
        <fullName evidence="7">Phosphate-specific transport system accessory protein PhoU</fullName>
    </recommendedName>
</protein>
<organism evidence="9 10">
    <name type="scientific">[Clostridium] leptum</name>
    <dbReference type="NCBI Taxonomy" id="1535"/>
    <lineage>
        <taxon>Bacteria</taxon>
        <taxon>Bacillati</taxon>
        <taxon>Bacillota</taxon>
        <taxon>Clostridia</taxon>
        <taxon>Eubacteriales</taxon>
        <taxon>Oscillospiraceae</taxon>
        <taxon>Oscillospiraceae incertae sedis</taxon>
    </lineage>
</organism>
<dbReference type="Proteomes" id="UP000284751">
    <property type="component" value="Unassembled WGS sequence"/>
</dbReference>
<dbReference type="PANTHER" id="PTHR42930:SF3">
    <property type="entry name" value="PHOSPHATE-SPECIFIC TRANSPORT SYSTEM ACCESSORY PROTEIN PHOU"/>
    <property type="match status" value="1"/>
</dbReference>
<dbReference type="SUPFAM" id="SSF109755">
    <property type="entry name" value="PhoU-like"/>
    <property type="match status" value="1"/>
</dbReference>
<evidence type="ECO:0000313" key="10">
    <source>
        <dbReference type="Proteomes" id="UP000284751"/>
    </source>
</evidence>
<dbReference type="EMBL" id="QRTC01000042">
    <property type="protein sequence ID" value="RGQ38169.1"/>
    <property type="molecule type" value="Genomic_DNA"/>
</dbReference>
<evidence type="ECO:0000256" key="6">
    <source>
        <dbReference type="ARBA" id="ARBA00022592"/>
    </source>
</evidence>
<keyword evidence="4 7" id="KW-0813">Transport</keyword>
<dbReference type="PANTHER" id="PTHR42930">
    <property type="entry name" value="PHOSPHATE-SPECIFIC TRANSPORT SYSTEM ACCESSORY PROTEIN PHOU"/>
    <property type="match status" value="1"/>
</dbReference>
<evidence type="ECO:0000256" key="4">
    <source>
        <dbReference type="ARBA" id="ARBA00022448"/>
    </source>
</evidence>
<gene>
    <name evidence="9" type="primary">phoU</name>
    <name evidence="9" type="ORF">DWY99_10190</name>
</gene>
<dbReference type="NCBIfam" id="TIGR02135">
    <property type="entry name" value="phoU_full"/>
    <property type="match status" value="1"/>
</dbReference>
<comment type="similarity">
    <text evidence="2 7">Belongs to the PhoU family.</text>
</comment>
<dbReference type="PIRSF" id="PIRSF003107">
    <property type="entry name" value="PhoU"/>
    <property type="match status" value="1"/>
</dbReference>
<dbReference type="AlphaFoldDB" id="A0A412AVY3"/>
<proteinExistence type="inferred from homology"/>
<feature type="domain" description="PhoU" evidence="8">
    <location>
        <begin position="121"/>
        <end position="205"/>
    </location>
</feature>